<feature type="transmembrane region" description="Helical" evidence="11">
    <location>
        <begin position="19"/>
        <end position="38"/>
    </location>
</feature>
<dbReference type="GO" id="GO:0005886">
    <property type="term" value="C:plasma membrane"/>
    <property type="evidence" value="ECO:0007669"/>
    <property type="project" value="UniProtKB-SubCell"/>
</dbReference>
<dbReference type="GO" id="GO:0015501">
    <property type="term" value="F:glutamate:sodium symporter activity"/>
    <property type="evidence" value="ECO:0007669"/>
    <property type="project" value="TreeGrafter"/>
</dbReference>
<evidence type="ECO:0000313" key="12">
    <source>
        <dbReference type="EMBL" id="KAJ8346154.1"/>
    </source>
</evidence>
<feature type="transmembrane region" description="Helical" evidence="11">
    <location>
        <begin position="311"/>
        <end position="328"/>
    </location>
</feature>
<keyword evidence="7" id="KW-0029">Amino-acid transport</keyword>
<keyword evidence="3" id="KW-1003">Cell membrane</keyword>
<dbReference type="GO" id="GO:0046872">
    <property type="term" value="F:metal ion binding"/>
    <property type="evidence" value="ECO:0007669"/>
    <property type="project" value="UniProtKB-KW"/>
</dbReference>
<dbReference type="AlphaFoldDB" id="A0A9Q1IN92"/>
<evidence type="ECO:0000256" key="9">
    <source>
        <dbReference type="ARBA" id="ARBA00023053"/>
    </source>
</evidence>
<evidence type="ECO:0000256" key="7">
    <source>
        <dbReference type="ARBA" id="ARBA00022970"/>
    </source>
</evidence>
<dbReference type="Proteomes" id="UP001152622">
    <property type="component" value="Chromosome 12"/>
</dbReference>
<keyword evidence="9" id="KW-0915">Sodium</keyword>
<evidence type="ECO:0000256" key="8">
    <source>
        <dbReference type="ARBA" id="ARBA00022989"/>
    </source>
</evidence>
<keyword evidence="2 11" id="KW-0813">Transport</keyword>
<dbReference type="EMBL" id="JAINUF010000012">
    <property type="protein sequence ID" value="KAJ8346154.1"/>
    <property type="molecule type" value="Genomic_DNA"/>
</dbReference>
<dbReference type="PANTHER" id="PTHR11958:SF109">
    <property type="entry name" value="EXCITATORY AMINO ACID TRANSPORTER 3"/>
    <property type="match status" value="1"/>
</dbReference>
<accession>A0A9Q1IN92</accession>
<feature type="transmembrane region" description="Helical" evidence="11">
    <location>
        <begin position="94"/>
        <end position="116"/>
    </location>
</feature>
<dbReference type="PANTHER" id="PTHR11958">
    <property type="entry name" value="SODIUM/DICARBOXYLATE SYMPORTER-RELATED"/>
    <property type="match status" value="1"/>
</dbReference>
<evidence type="ECO:0000256" key="6">
    <source>
        <dbReference type="ARBA" id="ARBA00022723"/>
    </source>
</evidence>
<evidence type="ECO:0000256" key="1">
    <source>
        <dbReference type="ARBA" id="ARBA00004651"/>
    </source>
</evidence>
<evidence type="ECO:0000256" key="11">
    <source>
        <dbReference type="RuleBase" id="RU361216"/>
    </source>
</evidence>
<keyword evidence="4" id="KW-0597">Phosphoprotein</keyword>
<comment type="similarity">
    <text evidence="11">Belongs to the dicarboxylate/amino acid:cation symporter (DAACS) (TC 2.A.23) family.</text>
</comment>
<feature type="transmembrane region" description="Helical" evidence="11">
    <location>
        <begin position="58"/>
        <end position="82"/>
    </location>
</feature>
<dbReference type="InterPro" id="IPR050746">
    <property type="entry name" value="DAACS"/>
</dbReference>
<dbReference type="Pfam" id="PF00375">
    <property type="entry name" value="SDF"/>
    <property type="match status" value="1"/>
</dbReference>
<evidence type="ECO:0000313" key="13">
    <source>
        <dbReference type="Proteomes" id="UP001152622"/>
    </source>
</evidence>
<keyword evidence="13" id="KW-1185">Reference proteome</keyword>
<feature type="transmembrane region" description="Helical" evidence="11">
    <location>
        <begin position="241"/>
        <end position="258"/>
    </location>
</feature>
<dbReference type="GO" id="GO:0033229">
    <property type="term" value="F:cysteine transmembrane transporter activity"/>
    <property type="evidence" value="ECO:0007669"/>
    <property type="project" value="TreeGrafter"/>
</dbReference>
<evidence type="ECO:0000256" key="2">
    <source>
        <dbReference type="ARBA" id="ARBA00022448"/>
    </source>
</evidence>
<proteinExistence type="inferred from homology"/>
<dbReference type="InterPro" id="IPR036458">
    <property type="entry name" value="Na:dicarbo_symporter_sf"/>
</dbReference>
<keyword evidence="6" id="KW-0479">Metal-binding</keyword>
<organism evidence="12 13">
    <name type="scientific">Synaphobranchus kaupii</name>
    <name type="common">Kaup's arrowtooth eel</name>
    <dbReference type="NCBI Taxonomy" id="118154"/>
    <lineage>
        <taxon>Eukaryota</taxon>
        <taxon>Metazoa</taxon>
        <taxon>Chordata</taxon>
        <taxon>Craniata</taxon>
        <taxon>Vertebrata</taxon>
        <taxon>Euteleostomi</taxon>
        <taxon>Actinopterygii</taxon>
        <taxon>Neopterygii</taxon>
        <taxon>Teleostei</taxon>
        <taxon>Anguilliformes</taxon>
        <taxon>Synaphobranchidae</taxon>
        <taxon>Synaphobranchus</taxon>
    </lineage>
</organism>
<keyword evidence="8 11" id="KW-1133">Transmembrane helix</keyword>
<dbReference type="Gene3D" id="1.10.3860.10">
    <property type="entry name" value="Sodium:dicarboxylate symporter"/>
    <property type="match status" value="1"/>
</dbReference>
<dbReference type="PRINTS" id="PR00173">
    <property type="entry name" value="EDTRNSPORT"/>
</dbReference>
<dbReference type="SUPFAM" id="SSF118215">
    <property type="entry name" value="Proton glutamate symport protein"/>
    <property type="match status" value="1"/>
</dbReference>
<protein>
    <recommendedName>
        <fullName evidence="11">Amino acid transporter</fullName>
    </recommendedName>
</protein>
<dbReference type="GO" id="GO:0005313">
    <property type="term" value="F:L-glutamate transmembrane transporter activity"/>
    <property type="evidence" value="ECO:0007669"/>
    <property type="project" value="TreeGrafter"/>
</dbReference>
<dbReference type="OrthoDB" id="5877963at2759"/>
<keyword evidence="10 11" id="KW-0472">Membrane</keyword>
<comment type="caution">
    <text evidence="12">The sequence shown here is derived from an EMBL/GenBank/DDBJ whole genome shotgun (WGS) entry which is preliminary data.</text>
</comment>
<name>A0A9Q1IN92_SYNKA</name>
<evidence type="ECO:0000256" key="10">
    <source>
        <dbReference type="ARBA" id="ARBA00023136"/>
    </source>
</evidence>
<keyword evidence="5 11" id="KW-0812">Transmembrane</keyword>
<evidence type="ECO:0000256" key="4">
    <source>
        <dbReference type="ARBA" id="ARBA00022553"/>
    </source>
</evidence>
<keyword evidence="11" id="KW-0769">Symport</keyword>
<feature type="transmembrane region" description="Helical" evidence="11">
    <location>
        <begin position="279"/>
        <end position="299"/>
    </location>
</feature>
<dbReference type="InterPro" id="IPR001991">
    <property type="entry name" value="Na-dicarboxylate_symporter"/>
</dbReference>
<evidence type="ECO:0000256" key="5">
    <source>
        <dbReference type="ARBA" id="ARBA00022692"/>
    </source>
</evidence>
<reference evidence="12" key="1">
    <citation type="journal article" date="2023" name="Science">
        <title>Genome structures resolve the early diversification of teleost fishes.</title>
        <authorList>
            <person name="Parey E."/>
            <person name="Louis A."/>
            <person name="Montfort J."/>
            <person name="Bouchez O."/>
            <person name="Roques C."/>
            <person name="Iampietro C."/>
            <person name="Lluch J."/>
            <person name="Castinel A."/>
            <person name="Donnadieu C."/>
            <person name="Desvignes T."/>
            <person name="Floi Bucao C."/>
            <person name="Jouanno E."/>
            <person name="Wen M."/>
            <person name="Mejri S."/>
            <person name="Dirks R."/>
            <person name="Jansen H."/>
            <person name="Henkel C."/>
            <person name="Chen W.J."/>
            <person name="Zahm M."/>
            <person name="Cabau C."/>
            <person name="Klopp C."/>
            <person name="Thompson A.W."/>
            <person name="Robinson-Rechavi M."/>
            <person name="Braasch I."/>
            <person name="Lecointre G."/>
            <person name="Bobe J."/>
            <person name="Postlethwait J.H."/>
            <person name="Berthelot C."/>
            <person name="Roest Crollius H."/>
            <person name="Guiguen Y."/>
        </authorList>
    </citation>
    <scope>NUCLEOTIDE SEQUENCE</scope>
    <source>
        <strain evidence="12">WJC10195</strain>
    </source>
</reference>
<gene>
    <name evidence="12" type="ORF">SKAU_G00303470</name>
</gene>
<comment type="subcellular location">
    <subcellularLocation>
        <location evidence="1">Cell membrane</location>
        <topology evidence="1">Multi-pass membrane protein</topology>
    </subcellularLocation>
    <subcellularLocation>
        <location evidence="11">Membrane</location>
        <topology evidence="11">Multi-pass membrane protein</topology>
    </subcellularLocation>
</comment>
<sequence length="343" mass="37377">MENGGRGCHRCWGSLKKNLCLIATIGAVILGIVVGLLVREYASLSELHKQYFGFPGEILMRMLNMVVLPLIISSIITGAAALNLQALGSVGLRVVICYLSTTAIAVCLGITMVTAIRPGFPLDPDSGGGIGSAPEVTAATDAMLDLLRNMVPENLLGACFQQYKTRRKEADLPEAPAGDVSPTPVPVSIATLSWQNISHNYSTEGQNYSTEGQNYSTEGQNYSIEGQNYSIEGQYYDGTNIMGLIVFCLLFGLTIGRMGERGRVLVEFFNALNEATMKIVQIVMWYMPFGIVFLIAVRIVEVETWDMVQKLGLFMVTVLSGYAALADWPSMPASFCHCCTWRL</sequence>
<evidence type="ECO:0000256" key="3">
    <source>
        <dbReference type="ARBA" id="ARBA00022475"/>
    </source>
</evidence>